<evidence type="ECO:0000256" key="4">
    <source>
        <dbReference type="ARBA" id="ARBA00022692"/>
    </source>
</evidence>
<keyword evidence="6 7" id="KW-0472">Membrane</keyword>
<evidence type="ECO:0000256" key="1">
    <source>
        <dbReference type="ARBA" id="ARBA00004651"/>
    </source>
</evidence>
<dbReference type="GO" id="GO:0005886">
    <property type="term" value="C:plasma membrane"/>
    <property type="evidence" value="ECO:0007669"/>
    <property type="project" value="UniProtKB-SubCell"/>
</dbReference>
<protein>
    <recommendedName>
        <fullName evidence="9">Sulfate exporter family transporter</fullName>
    </recommendedName>
</protein>
<feature type="transmembrane region" description="Helical" evidence="7">
    <location>
        <begin position="155"/>
        <end position="176"/>
    </location>
</feature>
<comment type="similarity">
    <text evidence="2">Belongs to the UPF0324 family.</text>
</comment>
<evidence type="ECO:0000256" key="7">
    <source>
        <dbReference type="SAM" id="Phobius"/>
    </source>
</evidence>
<feature type="transmembrane region" description="Helical" evidence="7">
    <location>
        <begin position="98"/>
        <end position="116"/>
    </location>
</feature>
<keyword evidence="3" id="KW-1003">Cell membrane</keyword>
<reference evidence="8" key="1">
    <citation type="submission" date="2012-11" db="EMBL/GenBank/DDBJ databases">
        <title>Dependencies among metagenomic species, viruses, plasmids and units of genetic variation.</title>
        <authorList>
            <person name="Nielsen H.B."/>
            <person name="Almeida M."/>
            <person name="Juncker A.S."/>
            <person name="Rasmussen S."/>
            <person name="Li J."/>
            <person name="Sunagawa S."/>
            <person name="Plichta D."/>
            <person name="Gautier L."/>
            <person name="Le Chatelier E."/>
            <person name="Peletier E."/>
            <person name="Bonde I."/>
            <person name="Nielsen T."/>
            <person name="Manichanh C."/>
            <person name="Arumugam M."/>
            <person name="Batto J."/>
            <person name="Santos M.B.Q.D."/>
            <person name="Blom N."/>
            <person name="Borruel N."/>
            <person name="Burgdorf K.S."/>
            <person name="Boumezbeur F."/>
            <person name="Casellas F."/>
            <person name="Dore J."/>
            <person name="Guarner F."/>
            <person name="Hansen T."/>
            <person name="Hildebrand F."/>
            <person name="Kaas R.S."/>
            <person name="Kennedy S."/>
            <person name="Kristiansen K."/>
            <person name="Kultima J.R."/>
            <person name="Leonard P."/>
            <person name="Levenez F."/>
            <person name="Lund O."/>
            <person name="Moumen B."/>
            <person name="Le Paslier D."/>
            <person name="Pons N."/>
            <person name="Pedersen O."/>
            <person name="Prifti E."/>
            <person name="Qin J."/>
            <person name="Raes J."/>
            <person name="Tap J."/>
            <person name="Tims S."/>
            <person name="Ussery D.W."/>
            <person name="Yamada T."/>
            <person name="MetaHit consortium"/>
            <person name="Renault P."/>
            <person name="Sicheritz-Ponten T."/>
            <person name="Bork P."/>
            <person name="Wang J."/>
            <person name="Brunak S."/>
            <person name="Ehrlich S.D."/>
        </authorList>
    </citation>
    <scope>NUCLEOTIDE SEQUENCE [LARGE SCALE GENOMIC DNA]</scope>
</reference>
<evidence type="ECO:0000313" key="8">
    <source>
        <dbReference type="EMBL" id="CDE31306.1"/>
    </source>
</evidence>
<proteinExistence type="inferred from homology"/>
<organism evidence="8">
    <name type="scientific">Leyella stercorea CAG:629</name>
    <dbReference type="NCBI Taxonomy" id="1263103"/>
    <lineage>
        <taxon>Bacteria</taxon>
        <taxon>Pseudomonadati</taxon>
        <taxon>Bacteroidota</taxon>
        <taxon>Bacteroidia</taxon>
        <taxon>Bacteroidales</taxon>
        <taxon>Prevotellaceae</taxon>
        <taxon>Leyella</taxon>
    </lineage>
</organism>
<dbReference type="InterPro" id="IPR018383">
    <property type="entry name" value="UPF0324_pro"/>
</dbReference>
<dbReference type="Proteomes" id="UP000018072">
    <property type="component" value="Unassembled WGS sequence"/>
</dbReference>
<name>R7GW66_9BACT</name>
<evidence type="ECO:0000256" key="3">
    <source>
        <dbReference type="ARBA" id="ARBA00022475"/>
    </source>
</evidence>
<keyword evidence="5 7" id="KW-1133">Transmembrane helix</keyword>
<feature type="transmembrane region" description="Helical" evidence="7">
    <location>
        <begin position="229"/>
        <end position="250"/>
    </location>
</feature>
<comment type="caution">
    <text evidence="8">The sequence shown here is derived from an EMBL/GenBank/DDBJ whole genome shotgun (WGS) entry which is preliminary data.</text>
</comment>
<evidence type="ECO:0000256" key="5">
    <source>
        <dbReference type="ARBA" id="ARBA00022989"/>
    </source>
</evidence>
<feature type="transmembrane region" description="Helical" evidence="7">
    <location>
        <begin position="37"/>
        <end position="62"/>
    </location>
</feature>
<evidence type="ECO:0000256" key="6">
    <source>
        <dbReference type="ARBA" id="ARBA00023136"/>
    </source>
</evidence>
<dbReference type="EMBL" id="CBIT010000085">
    <property type="protein sequence ID" value="CDE31306.1"/>
    <property type="molecule type" value="Genomic_DNA"/>
</dbReference>
<evidence type="ECO:0000256" key="2">
    <source>
        <dbReference type="ARBA" id="ARBA00007977"/>
    </source>
</evidence>
<dbReference type="Pfam" id="PF03601">
    <property type="entry name" value="Cons_hypoth698"/>
    <property type="match status" value="1"/>
</dbReference>
<feature type="transmembrane region" description="Helical" evidence="7">
    <location>
        <begin position="339"/>
        <end position="359"/>
    </location>
</feature>
<feature type="transmembrane region" description="Helical" evidence="7">
    <location>
        <begin position="271"/>
        <end position="290"/>
    </location>
</feature>
<evidence type="ECO:0008006" key="9">
    <source>
        <dbReference type="Google" id="ProtNLM"/>
    </source>
</evidence>
<dbReference type="AlphaFoldDB" id="R7GW66"/>
<comment type="subcellular location">
    <subcellularLocation>
        <location evidence="1">Cell membrane</location>
        <topology evidence="1">Multi-pass membrane protein</topology>
    </subcellularLocation>
</comment>
<keyword evidence="4 7" id="KW-0812">Transmembrane</keyword>
<dbReference type="PANTHER" id="PTHR30106">
    <property type="entry name" value="INNER MEMBRANE PROTEIN YEIH-RELATED"/>
    <property type="match status" value="1"/>
</dbReference>
<sequence length="360" mass="38364">MKNKELCYIVIVAVLGISLLLSFAVEVFHLNLGGFSWVAGWVSSPIALAIGFAFALLLGKAFPYFNKTMSKKMLQYSVIGLGFGMNVDKALASGAEGMVFTIASVFGTLALGWLFGRKLLGVDTQTSYLISSGTAICGGSAIAAVGPIIRAKAESMSVALGVVFVLNGIALFLFPTIGDALGMTMKQFGMWAAIAIHDTSSVVGAGAAYDQMHPELVAQQGVSALEVATTIKLTRALWIVVLALVTPFFFRKQLAAADGTTKPWYSCVPRFIIWFVVAILFNTYVLSNAALIGDAAAEIGTQFSGAVNKLAKNLITLSLFFIGASLTRETLRCVGLKPLVQGIMLWISISLISLAYIFWI</sequence>
<gene>
    <name evidence="8" type="ORF">BN741_00993</name>
</gene>
<feature type="transmembrane region" description="Helical" evidence="7">
    <location>
        <begin position="128"/>
        <end position="149"/>
    </location>
</feature>
<dbReference type="PANTHER" id="PTHR30106:SF1">
    <property type="entry name" value="UPF0324 MEMBRANE PROTEIN FN0533"/>
    <property type="match status" value="1"/>
</dbReference>
<feature type="transmembrane region" description="Helical" evidence="7">
    <location>
        <begin position="7"/>
        <end position="25"/>
    </location>
</feature>
<dbReference type="RefSeq" id="WP_022430216.1">
    <property type="nucleotide sequence ID" value="NZ_FR899239.1"/>
</dbReference>
<accession>R7GW66</accession>